<gene>
    <name evidence="2" type="ORF">F0475_00725</name>
</gene>
<dbReference type="InterPro" id="IPR027829">
    <property type="entry name" value="DUF4625"/>
</dbReference>
<feature type="signal peptide" evidence="1">
    <location>
        <begin position="1"/>
        <end position="19"/>
    </location>
</feature>
<reference evidence="2 3" key="1">
    <citation type="submission" date="2019-09" db="EMBL/GenBank/DDBJ databases">
        <title>Prevotella A2879 sp. nov., isolated from an abscess of a patient.</title>
        <authorList>
            <person name="Buhl M."/>
            <person name="Oberhettinger P."/>
        </authorList>
    </citation>
    <scope>NUCLEOTIDE SEQUENCE [LARGE SCALE GENOMIC DNA]</scope>
    <source>
        <strain evidence="2 3">A2879</strain>
    </source>
</reference>
<accession>A0A7C9LTZ0</accession>
<sequence length="243" mass="27295">MKKKLFIGALALLSVFAMVLTSCDNEDITPSSIEFKNPEFGHDNNKIGIIGGDIHLECDIVSNAKIRVIQVALLKDNKQVKLQSYTDAKYVGVLNTKFHEHLKLSDDLKEGEYTCIIAVTTVDNTTRYISEKIQLKKKTVDTKAPKITNLNVDKMTAAPNEKLTFQANIETTSDIKEIEVEFHGDKEHEIEINDLNGKKGKITFNKELAVPAECKPGTYHIHFTVKDADGRETTEEIEDFIVK</sequence>
<comment type="caution">
    <text evidence="2">The sequence shown here is derived from an EMBL/GenBank/DDBJ whole genome shotgun (WGS) entry which is preliminary data.</text>
</comment>
<evidence type="ECO:0000256" key="1">
    <source>
        <dbReference type="SAM" id="SignalP"/>
    </source>
</evidence>
<dbReference type="EMBL" id="VVIQ01000001">
    <property type="protein sequence ID" value="MUL26875.1"/>
    <property type="molecule type" value="Genomic_DNA"/>
</dbReference>
<keyword evidence="3" id="KW-1185">Reference proteome</keyword>
<protein>
    <submittedName>
        <fullName evidence="2">DUF4625 domain-containing protein</fullName>
    </submittedName>
</protein>
<dbReference type="PROSITE" id="PS51257">
    <property type="entry name" value="PROKAR_LIPOPROTEIN"/>
    <property type="match status" value="1"/>
</dbReference>
<feature type="chain" id="PRO_5028966338" evidence="1">
    <location>
        <begin position="20"/>
        <end position="243"/>
    </location>
</feature>
<evidence type="ECO:0000313" key="3">
    <source>
        <dbReference type="Proteomes" id="UP000482295"/>
    </source>
</evidence>
<dbReference type="Proteomes" id="UP000482295">
    <property type="component" value="Unassembled WGS sequence"/>
</dbReference>
<keyword evidence="1" id="KW-0732">Signal</keyword>
<proteinExistence type="predicted"/>
<dbReference type="Pfam" id="PF15418">
    <property type="entry name" value="DUF4625"/>
    <property type="match status" value="1"/>
</dbReference>
<dbReference type="AlphaFoldDB" id="A0A7C9LTZ0"/>
<evidence type="ECO:0000313" key="2">
    <source>
        <dbReference type="EMBL" id="MUL26875.1"/>
    </source>
</evidence>
<dbReference type="RefSeq" id="WP_155714964.1">
    <property type="nucleotide sequence ID" value="NZ_VVIQ01000001.1"/>
</dbReference>
<organism evidence="2 3">
    <name type="scientific">Prevotella vespertina</name>
    <dbReference type="NCBI Taxonomy" id="2608404"/>
    <lineage>
        <taxon>Bacteria</taxon>
        <taxon>Pseudomonadati</taxon>
        <taxon>Bacteroidota</taxon>
        <taxon>Bacteroidia</taxon>
        <taxon>Bacteroidales</taxon>
        <taxon>Prevotellaceae</taxon>
        <taxon>Prevotella</taxon>
    </lineage>
</organism>
<name>A0A7C9LTZ0_9BACT</name>